<proteinExistence type="inferred from homology"/>
<dbReference type="SUPFAM" id="SSF52374">
    <property type="entry name" value="Nucleotidylyl transferase"/>
    <property type="match status" value="1"/>
</dbReference>
<evidence type="ECO:0000256" key="14">
    <source>
        <dbReference type="HAMAP-Rule" id="MF_00244"/>
    </source>
</evidence>
<evidence type="ECO:0000256" key="7">
    <source>
        <dbReference type="ARBA" id="ARBA00022741"/>
    </source>
</evidence>
<dbReference type="NCBIfam" id="TIGR00488">
    <property type="entry name" value="bis(5'-nucleosyl)-tetraphosphatase (symmetrical) YqeK"/>
    <property type="match status" value="1"/>
</dbReference>
<dbReference type="NCBIfam" id="NF000840">
    <property type="entry name" value="PRK00071.1-3"/>
    <property type="match status" value="1"/>
</dbReference>
<keyword evidence="7 14" id="KW-0547">Nucleotide-binding</keyword>
<dbReference type="KEGG" id="bwa:HLV38_00135"/>
<name>A0A6M8J1Z9_9ACTN</name>
<evidence type="ECO:0000256" key="11">
    <source>
        <dbReference type="ARBA" id="ARBA00023027"/>
    </source>
</evidence>
<dbReference type="GO" id="GO:0004515">
    <property type="term" value="F:nicotinate-nucleotide adenylyltransferase activity"/>
    <property type="evidence" value="ECO:0007669"/>
    <property type="project" value="UniProtKB-UniRule"/>
</dbReference>
<dbReference type="AlphaFoldDB" id="A0A6M8J1Z9"/>
<evidence type="ECO:0000259" key="15">
    <source>
        <dbReference type="SMART" id="SM00471"/>
    </source>
</evidence>
<keyword evidence="10" id="KW-0408">Iron</keyword>
<dbReference type="GO" id="GO:0005524">
    <property type="term" value="F:ATP binding"/>
    <property type="evidence" value="ECO:0007669"/>
    <property type="project" value="UniProtKB-KW"/>
</dbReference>
<evidence type="ECO:0000313" key="16">
    <source>
        <dbReference type="EMBL" id="QKF06703.1"/>
    </source>
</evidence>
<keyword evidence="4 14" id="KW-0808">Transferase</keyword>
<keyword evidence="17" id="KW-1185">Reference proteome</keyword>
<dbReference type="EMBL" id="CP053716">
    <property type="protein sequence ID" value="QKF06703.1"/>
    <property type="molecule type" value="Genomic_DNA"/>
</dbReference>
<dbReference type="PANTHER" id="PTHR39321:SF3">
    <property type="entry name" value="PHOSPHOPANTETHEINE ADENYLYLTRANSFERASE"/>
    <property type="match status" value="1"/>
</dbReference>
<dbReference type="SMART" id="SM00471">
    <property type="entry name" value="HDc"/>
    <property type="match status" value="1"/>
</dbReference>
<dbReference type="InterPro" id="IPR005249">
    <property type="entry name" value="YqeK"/>
</dbReference>
<protein>
    <recommendedName>
        <fullName evidence="14">Probable nicotinate-nucleotide adenylyltransferase</fullName>
        <ecNumber evidence="14">2.7.7.18</ecNumber>
    </recommendedName>
    <alternativeName>
        <fullName evidence="14">Deamido-NAD(+) diphosphorylase</fullName>
    </alternativeName>
    <alternativeName>
        <fullName evidence="14">Deamido-NAD(+) pyrophosphorylase</fullName>
    </alternativeName>
    <alternativeName>
        <fullName evidence="14">Nicotinate mononucleotide adenylyltransferase</fullName>
        <shortName evidence="14">NaMN adenylyltransferase</shortName>
    </alternativeName>
</protein>
<evidence type="ECO:0000256" key="6">
    <source>
        <dbReference type="ARBA" id="ARBA00022723"/>
    </source>
</evidence>
<dbReference type="NCBIfam" id="TIGR00125">
    <property type="entry name" value="cyt_tran_rel"/>
    <property type="match status" value="1"/>
</dbReference>
<comment type="function">
    <text evidence="1 14">Catalyzes the reversible adenylation of nicotinate mononucleotide (NaMN) to nicotinic acid adenine dinucleotide (NaAD).</text>
</comment>
<dbReference type="Pfam" id="PF01966">
    <property type="entry name" value="HD"/>
    <property type="match status" value="1"/>
</dbReference>
<evidence type="ECO:0000256" key="12">
    <source>
        <dbReference type="ARBA" id="ARBA00048721"/>
    </source>
</evidence>
<dbReference type="Proteomes" id="UP000503297">
    <property type="component" value="Chromosome"/>
</dbReference>
<comment type="pathway">
    <text evidence="2 14">Cofactor biosynthesis; NAD(+) biosynthesis; deamido-NAD(+) from nicotinate D-ribonucleotide: step 1/1.</text>
</comment>
<dbReference type="InterPro" id="IPR006674">
    <property type="entry name" value="HD_domain"/>
</dbReference>
<keyword evidence="6" id="KW-0479">Metal-binding</keyword>
<dbReference type="InterPro" id="IPR003607">
    <property type="entry name" value="HD/PDEase_dom"/>
</dbReference>
<evidence type="ECO:0000313" key="17">
    <source>
        <dbReference type="Proteomes" id="UP000503297"/>
    </source>
</evidence>
<dbReference type="InterPro" id="IPR014729">
    <property type="entry name" value="Rossmann-like_a/b/a_fold"/>
</dbReference>
<evidence type="ECO:0000256" key="4">
    <source>
        <dbReference type="ARBA" id="ARBA00022679"/>
    </source>
</evidence>
<reference evidence="17" key="1">
    <citation type="submission" date="2020-05" db="EMBL/GenBank/DDBJ databases">
        <title>Novel species in genus Nocardioides.</title>
        <authorList>
            <person name="Zhang G."/>
        </authorList>
    </citation>
    <scope>NUCLEOTIDE SEQUENCE [LARGE SCALE GENOMIC DNA]</scope>
    <source>
        <strain evidence="17">zg-1050</strain>
    </source>
</reference>
<dbReference type="InterPro" id="IPR004821">
    <property type="entry name" value="Cyt_trans-like"/>
</dbReference>
<dbReference type="PANTHER" id="PTHR39321">
    <property type="entry name" value="NICOTINATE-NUCLEOTIDE ADENYLYLTRANSFERASE-RELATED"/>
    <property type="match status" value="1"/>
</dbReference>
<keyword evidence="11 14" id="KW-0520">NAD</keyword>
<keyword evidence="8" id="KW-0378">Hydrolase</keyword>
<dbReference type="CDD" id="cd02165">
    <property type="entry name" value="NMNAT"/>
    <property type="match status" value="1"/>
</dbReference>
<accession>A0A6M8J1Z9</accession>
<dbReference type="InterPro" id="IPR005248">
    <property type="entry name" value="NadD/NMNAT"/>
</dbReference>
<evidence type="ECO:0000256" key="8">
    <source>
        <dbReference type="ARBA" id="ARBA00022801"/>
    </source>
</evidence>
<sequence>MIESASARFDFLAAAGRPVRLGIVGGTFDPIHQGHLMVGEAAREQLGLDAVLFMPAGTSVFKRQAVHAAAGDRLEMVRRAVASNPRFDACPIEVERRGPSYAVDSLSDLSAFFGSACRLFFVVGADAAARVGQWRDPERLASLATFVVAHRAGRAESAQAAAEHLTARGFRVQVLDCEAPAVSSTQVRERAACGGSLRYLVPDAVAGLIAERGLYGFRARPLDAAATREAADDGGLGRLLSERGIEDAFDPAFEDAVIEALRVRVSPRRLEHILGVRDAAVSLARAYGADATLARLAGLLHDWDKSYGDAAIRARALALDPPIDARAVHGMPALLHGPTAAIALQAVARFVPAEALQAVARHTAGAVDMSDLDMVVYVADAIEPSRRYPGVDRLRALVGEVSLEHLFLETFRHILTNLLERGRTVHPLSLDVWNRYAAERRFPEHPRALK</sequence>
<evidence type="ECO:0000256" key="1">
    <source>
        <dbReference type="ARBA" id="ARBA00002324"/>
    </source>
</evidence>
<dbReference type="HAMAP" id="MF_00244">
    <property type="entry name" value="NaMN_adenylyltr"/>
    <property type="match status" value="1"/>
</dbReference>
<dbReference type="CDD" id="cd00077">
    <property type="entry name" value="HDc"/>
    <property type="match status" value="1"/>
</dbReference>
<gene>
    <name evidence="14 16" type="primary">nadD</name>
    <name evidence="16" type="ORF">HLV38_00135</name>
</gene>
<dbReference type="UniPathway" id="UPA00253">
    <property type="reaction ID" value="UER00332"/>
</dbReference>
<dbReference type="NCBIfam" id="TIGR00482">
    <property type="entry name" value="nicotinate (nicotinamide) nucleotide adenylyltransferase"/>
    <property type="match status" value="1"/>
</dbReference>
<evidence type="ECO:0000256" key="5">
    <source>
        <dbReference type="ARBA" id="ARBA00022695"/>
    </source>
</evidence>
<dbReference type="Gene3D" id="1.10.3210.10">
    <property type="entry name" value="Hypothetical protein af1432"/>
    <property type="match status" value="1"/>
</dbReference>
<keyword evidence="3 14" id="KW-0662">Pyridine nucleotide biosynthesis</keyword>
<evidence type="ECO:0000256" key="2">
    <source>
        <dbReference type="ARBA" id="ARBA00005019"/>
    </source>
</evidence>
<dbReference type="GO" id="GO:0009435">
    <property type="term" value="P:NAD+ biosynthetic process"/>
    <property type="evidence" value="ECO:0007669"/>
    <property type="project" value="UniProtKB-UniRule"/>
</dbReference>
<comment type="similarity">
    <text evidence="14">Belongs to the NadD family.</text>
</comment>
<organism evidence="16 17">
    <name type="scientific">Berryella wangjianweii</name>
    <dbReference type="NCBI Taxonomy" id="2734634"/>
    <lineage>
        <taxon>Bacteria</taxon>
        <taxon>Bacillati</taxon>
        <taxon>Actinomycetota</taxon>
        <taxon>Coriobacteriia</taxon>
        <taxon>Eggerthellales</taxon>
        <taxon>Eggerthellaceae</taxon>
        <taxon>Berryella</taxon>
    </lineage>
</organism>
<dbReference type="Pfam" id="PF01467">
    <property type="entry name" value="CTP_transf_like"/>
    <property type="match status" value="1"/>
</dbReference>
<dbReference type="SUPFAM" id="SSF109604">
    <property type="entry name" value="HD-domain/PDEase-like"/>
    <property type="match status" value="1"/>
</dbReference>
<comment type="catalytic activity">
    <reaction evidence="13">
        <text>P(1),P(4)-bis(5'-adenosyl) tetraphosphate + H2O = 2 ADP + 2 H(+)</text>
        <dbReference type="Rhea" id="RHEA:24252"/>
        <dbReference type="ChEBI" id="CHEBI:15377"/>
        <dbReference type="ChEBI" id="CHEBI:15378"/>
        <dbReference type="ChEBI" id="CHEBI:58141"/>
        <dbReference type="ChEBI" id="CHEBI:456216"/>
        <dbReference type="EC" id="3.6.1.41"/>
    </reaction>
</comment>
<dbReference type="Gene3D" id="3.40.50.620">
    <property type="entry name" value="HUPs"/>
    <property type="match status" value="1"/>
</dbReference>
<keyword evidence="9 14" id="KW-0067">ATP-binding</keyword>
<dbReference type="GO" id="GO:0008803">
    <property type="term" value="F:bis(5'-nucleosyl)-tetraphosphatase (symmetrical) activity"/>
    <property type="evidence" value="ECO:0007669"/>
    <property type="project" value="UniProtKB-EC"/>
</dbReference>
<comment type="catalytic activity">
    <reaction evidence="12 14">
        <text>nicotinate beta-D-ribonucleotide + ATP + H(+) = deamido-NAD(+) + diphosphate</text>
        <dbReference type="Rhea" id="RHEA:22860"/>
        <dbReference type="ChEBI" id="CHEBI:15378"/>
        <dbReference type="ChEBI" id="CHEBI:30616"/>
        <dbReference type="ChEBI" id="CHEBI:33019"/>
        <dbReference type="ChEBI" id="CHEBI:57502"/>
        <dbReference type="ChEBI" id="CHEBI:58437"/>
        <dbReference type="EC" id="2.7.7.18"/>
    </reaction>
</comment>
<keyword evidence="5 14" id="KW-0548">Nucleotidyltransferase</keyword>
<evidence type="ECO:0000256" key="3">
    <source>
        <dbReference type="ARBA" id="ARBA00022642"/>
    </source>
</evidence>
<dbReference type="GO" id="GO:0046872">
    <property type="term" value="F:metal ion binding"/>
    <property type="evidence" value="ECO:0007669"/>
    <property type="project" value="UniProtKB-KW"/>
</dbReference>
<dbReference type="EC" id="2.7.7.18" evidence="14"/>
<evidence type="ECO:0000256" key="9">
    <source>
        <dbReference type="ARBA" id="ARBA00022840"/>
    </source>
</evidence>
<feature type="domain" description="HD/PDEase" evidence="15">
    <location>
        <begin position="265"/>
        <end position="394"/>
    </location>
</feature>
<dbReference type="RefSeq" id="WP_173163337.1">
    <property type="nucleotide sequence ID" value="NZ_CP053716.1"/>
</dbReference>
<evidence type="ECO:0000256" key="13">
    <source>
        <dbReference type="ARBA" id="ARBA00049417"/>
    </source>
</evidence>
<evidence type="ECO:0000256" key="10">
    <source>
        <dbReference type="ARBA" id="ARBA00023004"/>
    </source>
</evidence>